<dbReference type="InterPro" id="IPR009081">
    <property type="entry name" value="PP-bd_ACP"/>
</dbReference>
<dbReference type="EMBL" id="BAAALF010000131">
    <property type="protein sequence ID" value="GAA1258909.1"/>
    <property type="molecule type" value="Genomic_DNA"/>
</dbReference>
<accession>A0ABN1WPT9</accession>
<evidence type="ECO:0000313" key="3">
    <source>
        <dbReference type="Proteomes" id="UP001500037"/>
    </source>
</evidence>
<name>A0ABN1WPT9_9ACTN</name>
<feature type="domain" description="Carrier" evidence="1">
    <location>
        <begin position="1"/>
        <end position="80"/>
    </location>
</feature>
<keyword evidence="3" id="KW-1185">Reference proteome</keyword>
<dbReference type="InterPro" id="IPR036736">
    <property type="entry name" value="ACP-like_sf"/>
</dbReference>
<dbReference type="Proteomes" id="UP001500037">
    <property type="component" value="Unassembled WGS sequence"/>
</dbReference>
<gene>
    <name evidence="2" type="ORF">GCM10009665_56310</name>
</gene>
<dbReference type="RefSeq" id="WP_344444834.1">
    <property type="nucleotide sequence ID" value="NZ_BAAALF010000131.1"/>
</dbReference>
<evidence type="ECO:0000313" key="2">
    <source>
        <dbReference type="EMBL" id="GAA1258909.1"/>
    </source>
</evidence>
<proteinExistence type="predicted"/>
<dbReference type="Pfam" id="PF00550">
    <property type="entry name" value="PP-binding"/>
    <property type="match status" value="1"/>
</dbReference>
<organism evidence="2 3">
    <name type="scientific">Kitasatospora nipponensis</name>
    <dbReference type="NCBI Taxonomy" id="258049"/>
    <lineage>
        <taxon>Bacteria</taxon>
        <taxon>Bacillati</taxon>
        <taxon>Actinomycetota</taxon>
        <taxon>Actinomycetes</taxon>
        <taxon>Kitasatosporales</taxon>
        <taxon>Streptomycetaceae</taxon>
        <taxon>Kitasatospora</taxon>
    </lineage>
</organism>
<dbReference type="Gene3D" id="1.10.1200.10">
    <property type="entry name" value="ACP-like"/>
    <property type="match status" value="1"/>
</dbReference>
<dbReference type="SUPFAM" id="SSF47336">
    <property type="entry name" value="ACP-like"/>
    <property type="match status" value="1"/>
</dbReference>
<dbReference type="PROSITE" id="PS50075">
    <property type="entry name" value="CARRIER"/>
    <property type="match status" value="1"/>
</dbReference>
<sequence length="110" mass="10951">MQDRIRGFVLAALTEMNYDVSEVTGDTDLGPAGLDLESLALADLAVQVEEEFGVRFDLDDMESTALMTIDEFTAEVAGRLSAAGAPAGAAGAGEAVAVASGSAGVAGGAA</sequence>
<evidence type="ECO:0000259" key="1">
    <source>
        <dbReference type="PROSITE" id="PS50075"/>
    </source>
</evidence>
<comment type="caution">
    <text evidence="2">The sequence shown here is derived from an EMBL/GenBank/DDBJ whole genome shotgun (WGS) entry which is preliminary data.</text>
</comment>
<reference evidence="2 3" key="1">
    <citation type="journal article" date="2019" name="Int. J. Syst. Evol. Microbiol.">
        <title>The Global Catalogue of Microorganisms (GCM) 10K type strain sequencing project: providing services to taxonomists for standard genome sequencing and annotation.</title>
        <authorList>
            <consortium name="The Broad Institute Genomics Platform"/>
            <consortium name="The Broad Institute Genome Sequencing Center for Infectious Disease"/>
            <person name="Wu L."/>
            <person name="Ma J."/>
        </authorList>
    </citation>
    <scope>NUCLEOTIDE SEQUENCE [LARGE SCALE GENOMIC DNA]</scope>
    <source>
        <strain evidence="2 3">JCM 13004</strain>
    </source>
</reference>
<protein>
    <recommendedName>
        <fullName evidence="1">Carrier domain-containing protein</fullName>
    </recommendedName>
</protein>